<keyword evidence="1" id="KW-0812">Transmembrane</keyword>
<protein>
    <submittedName>
        <fullName evidence="2">Uncharacterized protein</fullName>
    </submittedName>
</protein>
<keyword evidence="1" id="KW-1133">Transmembrane helix</keyword>
<dbReference type="AlphaFoldDB" id="A0A8D8U0Y4"/>
<feature type="transmembrane region" description="Helical" evidence="1">
    <location>
        <begin position="108"/>
        <end position="128"/>
    </location>
</feature>
<evidence type="ECO:0000313" key="2">
    <source>
        <dbReference type="EMBL" id="CAG6695797.1"/>
    </source>
</evidence>
<organism evidence="2">
    <name type="scientific">Cacopsylla melanoneura</name>
    <dbReference type="NCBI Taxonomy" id="428564"/>
    <lineage>
        <taxon>Eukaryota</taxon>
        <taxon>Metazoa</taxon>
        <taxon>Ecdysozoa</taxon>
        <taxon>Arthropoda</taxon>
        <taxon>Hexapoda</taxon>
        <taxon>Insecta</taxon>
        <taxon>Pterygota</taxon>
        <taxon>Neoptera</taxon>
        <taxon>Paraneoptera</taxon>
        <taxon>Hemiptera</taxon>
        <taxon>Sternorrhyncha</taxon>
        <taxon>Psylloidea</taxon>
        <taxon>Psyllidae</taxon>
        <taxon>Psyllinae</taxon>
        <taxon>Cacopsylla</taxon>
    </lineage>
</organism>
<dbReference type="EMBL" id="HBUF01325418">
    <property type="protein sequence ID" value="CAG6695797.1"/>
    <property type="molecule type" value="Transcribed_RNA"/>
</dbReference>
<accession>A0A8D8U0Y4</accession>
<keyword evidence="1" id="KW-0472">Membrane</keyword>
<evidence type="ECO:0000256" key="1">
    <source>
        <dbReference type="SAM" id="Phobius"/>
    </source>
</evidence>
<name>A0A8D8U0Y4_9HEMI</name>
<sequence>MKICNICRLVITQLKTSYCRSNSRHIIFLPHSLTSSTSLSPLLSFPFLSSSPYFPPTSFPLFSLSPLFSKIQTQVYQYCSGCSLSHWGGTFNFSSTITVLFLSCFQKFGPFFLFLFIFISAVIIFVEIEK</sequence>
<proteinExistence type="predicted"/>
<reference evidence="2" key="1">
    <citation type="submission" date="2021-05" db="EMBL/GenBank/DDBJ databases">
        <authorList>
            <person name="Alioto T."/>
            <person name="Alioto T."/>
            <person name="Gomez Garrido J."/>
        </authorList>
    </citation>
    <scope>NUCLEOTIDE SEQUENCE</scope>
</reference>